<dbReference type="AlphaFoldDB" id="A0A5B7GCF1"/>
<reference evidence="2 3" key="1">
    <citation type="submission" date="2019-05" db="EMBL/GenBank/DDBJ databases">
        <title>Another draft genome of Portunus trituberculatus and its Hox gene families provides insights of decapod evolution.</title>
        <authorList>
            <person name="Jeong J.-H."/>
            <person name="Song I."/>
            <person name="Kim S."/>
            <person name="Choi T."/>
            <person name="Kim D."/>
            <person name="Ryu S."/>
            <person name="Kim W."/>
        </authorList>
    </citation>
    <scope>NUCLEOTIDE SEQUENCE [LARGE SCALE GENOMIC DNA]</scope>
    <source>
        <tissue evidence="2">Muscle</tissue>
    </source>
</reference>
<keyword evidence="3" id="KW-1185">Reference proteome</keyword>
<protein>
    <submittedName>
        <fullName evidence="2">Larval cuticle protein A1A</fullName>
    </submittedName>
</protein>
<evidence type="ECO:0000313" key="2">
    <source>
        <dbReference type="EMBL" id="MPC55226.1"/>
    </source>
</evidence>
<dbReference type="OrthoDB" id="10071059at2759"/>
<dbReference type="EMBL" id="VSRR010012990">
    <property type="protein sequence ID" value="MPC55226.1"/>
    <property type="molecule type" value="Genomic_DNA"/>
</dbReference>
<sequence>MCVRVRDMLAACVSQVTDTSWTVVVVAVVLGTAARGEGPGKDRGSRLSLADLVGPPRDGPGYVVRHFGQGGDDSDYSSEEFPPLMPYEFAYEVKDDATTNYHNRVEFVEDGILQGSYSILSPDGVVRTSVYTDSGKGFEVRYSVQ</sequence>
<gene>
    <name evidence="2" type="primary">CUA1A</name>
    <name evidence="2" type="ORF">E2C01_049158</name>
</gene>
<name>A0A5B7GCF1_PORTR</name>
<dbReference type="Pfam" id="PF00379">
    <property type="entry name" value="Chitin_bind_4"/>
    <property type="match status" value="1"/>
</dbReference>
<organism evidence="2 3">
    <name type="scientific">Portunus trituberculatus</name>
    <name type="common">Swimming crab</name>
    <name type="synonym">Neptunus trituberculatus</name>
    <dbReference type="NCBI Taxonomy" id="210409"/>
    <lineage>
        <taxon>Eukaryota</taxon>
        <taxon>Metazoa</taxon>
        <taxon>Ecdysozoa</taxon>
        <taxon>Arthropoda</taxon>
        <taxon>Crustacea</taxon>
        <taxon>Multicrustacea</taxon>
        <taxon>Malacostraca</taxon>
        <taxon>Eumalacostraca</taxon>
        <taxon>Eucarida</taxon>
        <taxon>Decapoda</taxon>
        <taxon>Pleocyemata</taxon>
        <taxon>Brachyura</taxon>
        <taxon>Eubrachyura</taxon>
        <taxon>Portunoidea</taxon>
        <taxon>Portunidae</taxon>
        <taxon>Portuninae</taxon>
        <taxon>Portunus</taxon>
    </lineage>
</organism>
<evidence type="ECO:0000313" key="3">
    <source>
        <dbReference type="Proteomes" id="UP000324222"/>
    </source>
</evidence>
<dbReference type="Proteomes" id="UP000324222">
    <property type="component" value="Unassembled WGS sequence"/>
</dbReference>
<keyword evidence="1" id="KW-0193">Cuticle</keyword>
<accession>A0A5B7GCF1</accession>
<dbReference type="InterPro" id="IPR000618">
    <property type="entry name" value="Insect_cuticle"/>
</dbReference>
<dbReference type="GO" id="GO:0042302">
    <property type="term" value="F:structural constituent of cuticle"/>
    <property type="evidence" value="ECO:0007669"/>
    <property type="project" value="UniProtKB-UniRule"/>
</dbReference>
<proteinExistence type="predicted"/>
<evidence type="ECO:0000256" key="1">
    <source>
        <dbReference type="PROSITE-ProRule" id="PRU00497"/>
    </source>
</evidence>
<dbReference type="PROSITE" id="PS51155">
    <property type="entry name" value="CHIT_BIND_RR_2"/>
    <property type="match status" value="1"/>
</dbReference>
<comment type="caution">
    <text evidence="2">The sequence shown here is derived from an EMBL/GenBank/DDBJ whole genome shotgun (WGS) entry which is preliminary data.</text>
</comment>